<dbReference type="Proteomes" id="UP001187192">
    <property type="component" value="Unassembled WGS sequence"/>
</dbReference>
<organism evidence="3 4">
    <name type="scientific">Ficus carica</name>
    <name type="common">Common fig</name>
    <dbReference type="NCBI Taxonomy" id="3494"/>
    <lineage>
        <taxon>Eukaryota</taxon>
        <taxon>Viridiplantae</taxon>
        <taxon>Streptophyta</taxon>
        <taxon>Embryophyta</taxon>
        <taxon>Tracheophyta</taxon>
        <taxon>Spermatophyta</taxon>
        <taxon>Magnoliopsida</taxon>
        <taxon>eudicotyledons</taxon>
        <taxon>Gunneridae</taxon>
        <taxon>Pentapetalae</taxon>
        <taxon>rosids</taxon>
        <taxon>fabids</taxon>
        <taxon>Rosales</taxon>
        <taxon>Moraceae</taxon>
        <taxon>Ficeae</taxon>
        <taxon>Ficus</taxon>
    </lineage>
</organism>
<evidence type="ECO:0000256" key="1">
    <source>
        <dbReference type="SAM" id="MobiDB-lite"/>
    </source>
</evidence>
<evidence type="ECO:0000313" key="3">
    <source>
        <dbReference type="EMBL" id="GMN33267.1"/>
    </source>
</evidence>
<dbReference type="AlphaFoldDB" id="A0AA88CX50"/>
<name>A0AA88CX50_FICCA</name>
<keyword evidence="2" id="KW-1133">Transmembrane helix</keyword>
<keyword evidence="2" id="KW-0812">Transmembrane</keyword>
<accession>A0AA88CX50</accession>
<protein>
    <submittedName>
        <fullName evidence="3">Uncharacterized protein</fullName>
    </submittedName>
</protein>
<keyword evidence="4" id="KW-1185">Reference proteome</keyword>
<feature type="transmembrane region" description="Helical" evidence="2">
    <location>
        <begin position="78"/>
        <end position="101"/>
    </location>
</feature>
<evidence type="ECO:0000256" key="2">
    <source>
        <dbReference type="SAM" id="Phobius"/>
    </source>
</evidence>
<gene>
    <name evidence="3" type="ORF">TIFTF001_041862</name>
</gene>
<comment type="caution">
    <text evidence="3">The sequence shown here is derived from an EMBL/GenBank/DDBJ whole genome shotgun (WGS) entry which is preliminary data.</text>
</comment>
<dbReference type="EMBL" id="BTGU01002049">
    <property type="protein sequence ID" value="GMN33267.1"/>
    <property type="molecule type" value="Genomic_DNA"/>
</dbReference>
<feature type="compositionally biased region" description="Basic and acidic residues" evidence="1">
    <location>
        <begin position="117"/>
        <end position="140"/>
    </location>
</feature>
<keyword evidence="2" id="KW-0472">Membrane</keyword>
<evidence type="ECO:0000313" key="4">
    <source>
        <dbReference type="Proteomes" id="UP001187192"/>
    </source>
</evidence>
<sequence>MPISMKNGENLYKIKVEEMKNGSEFTDHPASVNPDRKRGELKRFKFQGKEDTHISLVRVHNRALHGIHIAIKIEVLKLLLVVIFATFVCHGICVPVHWLVIDDYRWFGHRPTPVDSGKYETEHRPTKSETGRAPPDEIRKRSITAQR</sequence>
<feature type="region of interest" description="Disordered" evidence="1">
    <location>
        <begin position="114"/>
        <end position="147"/>
    </location>
</feature>
<proteinExistence type="predicted"/>
<reference evidence="3" key="1">
    <citation type="submission" date="2023-07" db="EMBL/GenBank/DDBJ databases">
        <title>draft genome sequence of fig (Ficus carica).</title>
        <authorList>
            <person name="Takahashi T."/>
            <person name="Nishimura K."/>
        </authorList>
    </citation>
    <scope>NUCLEOTIDE SEQUENCE</scope>
</reference>